<keyword evidence="3" id="KW-1185">Reference proteome</keyword>
<accession>A0A8H5BKE8</accession>
<feature type="region of interest" description="Disordered" evidence="1">
    <location>
        <begin position="1"/>
        <end position="69"/>
    </location>
</feature>
<reference evidence="2 3" key="1">
    <citation type="journal article" date="2020" name="ISME J.">
        <title>Uncovering the hidden diversity of litter-decomposition mechanisms in mushroom-forming fungi.</title>
        <authorList>
            <person name="Floudas D."/>
            <person name="Bentzer J."/>
            <person name="Ahren D."/>
            <person name="Johansson T."/>
            <person name="Persson P."/>
            <person name="Tunlid A."/>
        </authorList>
    </citation>
    <scope>NUCLEOTIDE SEQUENCE [LARGE SCALE GENOMIC DNA]</scope>
    <source>
        <strain evidence="2 3">CBS 175.51</strain>
    </source>
</reference>
<feature type="compositionally biased region" description="Acidic residues" evidence="1">
    <location>
        <begin position="173"/>
        <end position="183"/>
    </location>
</feature>
<evidence type="ECO:0000256" key="1">
    <source>
        <dbReference type="SAM" id="MobiDB-lite"/>
    </source>
</evidence>
<sequence length="183" mass="19546">MPAKKRSSPDNDSSAETGRRATKVQKTSNVKKAATAKPAMPVSEFKEKARPLHVHLTHTPPSIVEKDGEEDVEGIVAATANAPTSPAASIDSGLISSLTLLPSTFSTGSYGWKGSRKVWVELQNTEAGESGREKVQVMFTINATVVGSKQAKEGGEDTKEAEEVAEAKHVIEDAEAEEEEKDE</sequence>
<gene>
    <name evidence="2" type="ORF">D9611_004194</name>
</gene>
<evidence type="ECO:0000313" key="2">
    <source>
        <dbReference type="EMBL" id="KAF5324759.1"/>
    </source>
</evidence>
<dbReference type="Proteomes" id="UP000541558">
    <property type="component" value="Unassembled WGS sequence"/>
</dbReference>
<organism evidence="2 3">
    <name type="scientific">Ephemerocybe angulata</name>
    <dbReference type="NCBI Taxonomy" id="980116"/>
    <lineage>
        <taxon>Eukaryota</taxon>
        <taxon>Fungi</taxon>
        <taxon>Dikarya</taxon>
        <taxon>Basidiomycota</taxon>
        <taxon>Agaricomycotina</taxon>
        <taxon>Agaricomycetes</taxon>
        <taxon>Agaricomycetidae</taxon>
        <taxon>Agaricales</taxon>
        <taxon>Agaricineae</taxon>
        <taxon>Psathyrellaceae</taxon>
        <taxon>Ephemerocybe</taxon>
    </lineage>
</organism>
<dbReference type="OrthoDB" id="2497589at2759"/>
<feature type="region of interest" description="Disordered" evidence="1">
    <location>
        <begin position="149"/>
        <end position="183"/>
    </location>
</feature>
<dbReference type="AlphaFoldDB" id="A0A8H5BKE8"/>
<dbReference type="EMBL" id="JAACJK010000164">
    <property type="protein sequence ID" value="KAF5324759.1"/>
    <property type="molecule type" value="Genomic_DNA"/>
</dbReference>
<name>A0A8H5BKE8_9AGAR</name>
<feature type="compositionally biased region" description="Basic and acidic residues" evidence="1">
    <location>
        <begin position="150"/>
        <end position="172"/>
    </location>
</feature>
<proteinExistence type="predicted"/>
<protein>
    <submittedName>
        <fullName evidence="2">Uncharacterized protein</fullName>
    </submittedName>
</protein>
<comment type="caution">
    <text evidence="2">The sequence shown here is derived from an EMBL/GenBank/DDBJ whole genome shotgun (WGS) entry which is preliminary data.</text>
</comment>
<evidence type="ECO:0000313" key="3">
    <source>
        <dbReference type="Proteomes" id="UP000541558"/>
    </source>
</evidence>